<comment type="similarity">
    <text evidence="2">In the N-terminal section; belongs to the LPG synthetase family.</text>
</comment>
<dbReference type="InterPro" id="IPR024320">
    <property type="entry name" value="LPG_synthase_C"/>
</dbReference>
<reference evidence="24" key="1">
    <citation type="submission" date="2016-10" db="EMBL/GenBank/DDBJ databases">
        <authorList>
            <person name="Varghese N."/>
            <person name="Submissions S."/>
        </authorList>
    </citation>
    <scope>NUCLEOTIDE SEQUENCE [LARGE SCALE GENOMIC DNA]</scope>
    <source>
        <strain evidence="24">CGMCC 4.2126</strain>
    </source>
</reference>
<keyword evidence="21" id="KW-0472">Membrane</keyword>
<evidence type="ECO:0000256" key="1">
    <source>
        <dbReference type="ARBA" id="ARBA00004651"/>
    </source>
</evidence>
<dbReference type="Pfam" id="PF09924">
    <property type="entry name" value="LPG_synthase_C"/>
    <property type="match status" value="1"/>
</dbReference>
<dbReference type="AlphaFoldDB" id="A0A1I3PNN1"/>
<dbReference type="GO" id="GO:0000287">
    <property type="term" value="F:magnesium ion binding"/>
    <property type="evidence" value="ECO:0007669"/>
    <property type="project" value="UniProtKB-UniRule"/>
</dbReference>
<keyword evidence="13 19" id="KW-0030">Aminoacyl-tRNA synthetase</keyword>
<dbReference type="GO" id="GO:0006430">
    <property type="term" value="P:lysyl-tRNA aminoacylation"/>
    <property type="evidence" value="ECO:0007669"/>
    <property type="project" value="UniProtKB-UniRule"/>
</dbReference>
<dbReference type="CDD" id="cd04322">
    <property type="entry name" value="LysRS_N"/>
    <property type="match status" value="1"/>
</dbReference>
<dbReference type="GO" id="GO:0000049">
    <property type="term" value="F:tRNA binding"/>
    <property type="evidence" value="ECO:0007669"/>
    <property type="project" value="TreeGrafter"/>
</dbReference>
<feature type="transmembrane region" description="Helical" evidence="21">
    <location>
        <begin position="48"/>
        <end position="73"/>
    </location>
</feature>
<proteinExistence type="inferred from homology"/>
<comment type="cofactor">
    <cofactor evidence="19">
        <name>Mg(2+)</name>
        <dbReference type="ChEBI" id="CHEBI:18420"/>
    </cofactor>
    <text evidence="19">Binds 3 Mg(2+) ions per subunit.</text>
</comment>
<keyword evidence="11 21" id="KW-1133">Transmembrane helix</keyword>
<feature type="domain" description="Aminoacyl-transfer RNA synthetases class-II family profile" evidence="22">
    <location>
        <begin position="779"/>
        <end position="1096"/>
    </location>
</feature>
<keyword evidence="6" id="KW-0808">Transferase</keyword>
<feature type="region of interest" description="Disordered" evidence="20">
    <location>
        <begin position="594"/>
        <end position="615"/>
    </location>
</feature>
<dbReference type="PROSITE" id="PS50862">
    <property type="entry name" value="AA_TRNA_LIGASE_II"/>
    <property type="match status" value="1"/>
</dbReference>
<name>A0A1I3PNN1_9ACTN</name>
<evidence type="ECO:0000256" key="18">
    <source>
        <dbReference type="ARBA" id="ARBA00048573"/>
    </source>
</evidence>
<evidence type="ECO:0000256" key="14">
    <source>
        <dbReference type="ARBA" id="ARBA00023251"/>
    </source>
</evidence>
<sequence>MASRLKDRDWTAAVPRALGVFFAVLAAYSALIALAGPVRRLLRPATDVISTSVFSVEANLGYAVFLAILAGALSRHKRAAYWLLVVLLSLTLLLDVLLLPLVYLFGDSAFRGHESTWLLATGTVNLVFVAGLLTVLVLARREFYAKVQRGAFRKALLTLALLFTMSFGVAYLLVTLFPGTLESRGRFAWALEKSLGGAVTLDLDRVGHPPAWVGFVVGLLTAVAILSAFMVLFRSQRASAELPPEEEAGVRALLAATGERDSLGYFATRRDRTAIFSPSGKAAVSYRVVAGVSLAGGDPIGDVEAWEPAIRTWMDQAGEYGWTPAAIGASEEGARAYNRAGLRVLQLGDEAVIEVARFTLSGREMRGVRQAVNRVERAGYTLRVRRHEELTPQEMRRIIDRAEAWRDTEAERGFSMALGRLGDPADGRCVLVEALGPDGGHAALLSFVPWGERGLSLDLMRRDREADNGLTEFMVSGLVRQAPTLGVEHISLNFAVFRAAFEEGARIGAGPVLRAWRGMLLFFSRWWQLESLYRANVKYRPEWVPRYLAYEDGRDLPKVGLASVIAEGFLGHAPSLPTLLRRGEGPVRPAVEPPAAARAALAPEPGESDERGPAVPEQVGVRLAKLDRIRAGGGDPYPVNYPRTHTAAEVRQAHPGRAADLRTGERVAVTGRVTLVRDHGGLLFATVADWSGTLQLMITKVAGLERWRDTVDLGDHVGCVGEVVTTRTGELSVLAEEWATTAKCLRPPPGRRRGVAGSETWARRPPLDPVTGPEARETLRIRGAVLHGLRDALVRRGFLEVETPILQSVHGGACARPFVTHMNAYDTRLYLRIAPELHLKRLCVGGAERVFELGRAFRNEGVSYKHNPEFTMLEAYQAYADYRTMLDLARALVQEAAVAAFGAPVIRRHGQEIDISGAWRTVGVNEAVSEAAGEEVTVDTSVQELRKLADRLAVPYDPGWGRGAVLLELYERLVEERTAGPVFYTDFPSEVSPLTRPHRQDPRLAERWDLVAYGVELGTAYSELIDPVEQRRRLTGQSLLAAAGDPEAMELDEDFLRTLEYAMPPTGGLGIGVDRLIMLLTGKTIRQTLAFPLTRPRG</sequence>
<feature type="transmembrane region" description="Helical" evidence="21">
    <location>
        <begin position="151"/>
        <end position="174"/>
    </location>
</feature>
<dbReference type="InterPro" id="IPR004365">
    <property type="entry name" value="NA-bd_OB_tRNA"/>
</dbReference>
<comment type="similarity">
    <text evidence="19">Belongs to the class-II aminoacyl-tRNA synthetase family.</text>
</comment>
<dbReference type="Proteomes" id="UP000199111">
    <property type="component" value="Unassembled WGS sequence"/>
</dbReference>
<feature type="transmembrane region" description="Helical" evidence="21">
    <location>
        <begin position="12"/>
        <end position="36"/>
    </location>
</feature>
<evidence type="ECO:0000256" key="21">
    <source>
        <dbReference type="SAM" id="Phobius"/>
    </source>
</evidence>
<keyword evidence="19" id="KW-0648">Protein biosynthesis</keyword>
<dbReference type="SUPFAM" id="SSF50249">
    <property type="entry name" value="Nucleic acid-binding proteins"/>
    <property type="match status" value="1"/>
</dbReference>
<feature type="region of interest" description="Disordered" evidence="20">
    <location>
        <begin position="746"/>
        <end position="773"/>
    </location>
</feature>
<evidence type="ECO:0000256" key="15">
    <source>
        <dbReference type="ARBA" id="ARBA00023268"/>
    </source>
</evidence>
<evidence type="ECO:0000313" key="23">
    <source>
        <dbReference type="EMBL" id="SFJ22901.1"/>
    </source>
</evidence>
<comment type="catalytic activity">
    <reaction evidence="18 19">
        <text>tRNA(Lys) + L-lysine + ATP = L-lysyl-tRNA(Lys) + AMP + diphosphate</text>
        <dbReference type="Rhea" id="RHEA:20792"/>
        <dbReference type="Rhea" id="RHEA-COMP:9696"/>
        <dbReference type="Rhea" id="RHEA-COMP:9697"/>
        <dbReference type="ChEBI" id="CHEBI:30616"/>
        <dbReference type="ChEBI" id="CHEBI:32551"/>
        <dbReference type="ChEBI" id="CHEBI:33019"/>
        <dbReference type="ChEBI" id="CHEBI:78442"/>
        <dbReference type="ChEBI" id="CHEBI:78529"/>
        <dbReference type="ChEBI" id="CHEBI:456215"/>
        <dbReference type="EC" id="6.1.1.6"/>
    </reaction>
</comment>
<dbReference type="NCBIfam" id="NF001756">
    <property type="entry name" value="PRK00484.1"/>
    <property type="match status" value="1"/>
</dbReference>
<dbReference type="InterPro" id="IPR045864">
    <property type="entry name" value="aa-tRNA-synth_II/BPL/LPL"/>
</dbReference>
<feature type="binding site" evidence="19">
    <location>
        <position position="1016"/>
    </location>
    <ligand>
        <name>Mg(2+)</name>
        <dbReference type="ChEBI" id="CHEBI:18420"/>
        <label>2</label>
    </ligand>
</feature>
<keyword evidence="14" id="KW-0046">Antibiotic resistance</keyword>
<comment type="function">
    <text evidence="16">Catalyzes the production of L-lysyl-tRNA(Lys)transfer and the transfer of a lysyl group from L-lysyl-tRNA(Lys) to membrane-bound phosphatidylglycerol (PG), which produces lysylphosphatidylglycerol (LPG), one of the components of the bacterial membrane with a positive net charge. LPG synthesis contributes to the resistance to cationic antimicrobial peptides (CAMPs) and likely protects M.tuberculosis against the CAMPs produced by competiting microorganisms (bacteriocins). In fact, the modification of anionic phosphatidylglycerol with positively charged L-lysine results in repulsion of the peptides.</text>
</comment>
<evidence type="ECO:0000256" key="9">
    <source>
        <dbReference type="ARBA" id="ARBA00022741"/>
    </source>
</evidence>
<evidence type="ECO:0000256" key="6">
    <source>
        <dbReference type="ARBA" id="ARBA00022679"/>
    </source>
</evidence>
<dbReference type="InterPro" id="IPR002313">
    <property type="entry name" value="Lys-tRNA-ligase_II"/>
</dbReference>
<keyword evidence="9 19" id="KW-0547">Nucleotide-binding</keyword>
<dbReference type="HAMAP" id="MF_00252">
    <property type="entry name" value="Lys_tRNA_synth_class2"/>
    <property type="match status" value="1"/>
</dbReference>
<dbReference type="InterPro" id="IPR006195">
    <property type="entry name" value="aa-tRNA-synth_II"/>
</dbReference>
<dbReference type="EC" id="6.1.1.6" evidence="19"/>
<dbReference type="PANTHER" id="PTHR42918">
    <property type="entry name" value="LYSYL-TRNA SYNTHETASE"/>
    <property type="match status" value="1"/>
</dbReference>
<keyword evidence="5 19" id="KW-0436">Ligase</keyword>
<keyword evidence="8 19" id="KW-0479">Metal-binding</keyword>
<evidence type="ECO:0000256" key="5">
    <source>
        <dbReference type="ARBA" id="ARBA00022598"/>
    </source>
</evidence>
<dbReference type="GO" id="GO:0005524">
    <property type="term" value="F:ATP binding"/>
    <property type="evidence" value="ECO:0007669"/>
    <property type="project" value="UniProtKB-UniRule"/>
</dbReference>
<dbReference type="InterPro" id="IPR044136">
    <property type="entry name" value="Lys-tRNA-ligase_II_N"/>
</dbReference>
<dbReference type="GO" id="GO:0050071">
    <property type="term" value="F:phosphatidylglycerol lysyltransferase activity"/>
    <property type="evidence" value="ECO:0007669"/>
    <property type="project" value="UniProtKB-EC"/>
</dbReference>
<evidence type="ECO:0000256" key="13">
    <source>
        <dbReference type="ARBA" id="ARBA00023146"/>
    </source>
</evidence>
<evidence type="ECO:0000256" key="4">
    <source>
        <dbReference type="ARBA" id="ARBA00022475"/>
    </source>
</evidence>
<evidence type="ECO:0000256" key="3">
    <source>
        <dbReference type="ARBA" id="ARBA00009968"/>
    </source>
</evidence>
<evidence type="ECO:0000256" key="16">
    <source>
        <dbReference type="ARBA" id="ARBA00024681"/>
    </source>
</evidence>
<comment type="catalytic activity">
    <reaction evidence="17">
        <text>L-lysyl-tRNA(Lys) + a 1,2-diacyl-sn-glycero-3-phospho-(1'-sn-glycerol) = a 1,2-diacyl-sn-glycero-3-phospho-1'-(3'-O-L-lysyl)-sn-glycerol + tRNA(Lys)</text>
        <dbReference type="Rhea" id="RHEA:10668"/>
        <dbReference type="Rhea" id="RHEA-COMP:9696"/>
        <dbReference type="Rhea" id="RHEA-COMP:9697"/>
        <dbReference type="ChEBI" id="CHEBI:64716"/>
        <dbReference type="ChEBI" id="CHEBI:75792"/>
        <dbReference type="ChEBI" id="CHEBI:78442"/>
        <dbReference type="ChEBI" id="CHEBI:78529"/>
        <dbReference type="EC" id="2.3.2.3"/>
    </reaction>
</comment>
<dbReference type="InterPro" id="IPR004364">
    <property type="entry name" value="Aa-tRNA-synt_II"/>
</dbReference>
<evidence type="ECO:0000256" key="2">
    <source>
        <dbReference type="ARBA" id="ARBA00005270"/>
    </source>
</evidence>
<feature type="binding site" evidence="19">
    <location>
        <position position="1009"/>
    </location>
    <ligand>
        <name>Mg(2+)</name>
        <dbReference type="ChEBI" id="CHEBI:18420"/>
        <label>1</label>
    </ligand>
</feature>
<keyword evidence="15" id="KW-0511">Multifunctional enzyme</keyword>
<feature type="binding site" evidence="19">
    <location>
        <position position="1016"/>
    </location>
    <ligand>
        <name>Mg(2+)</name>
        <dbReference type="ChEBI" id="CHEBI:18420"/>
        <label>1</label>
    </ligand>
</feature>
<dbReference type="Pfam" id="PF16995">
    <property type="entry name" value="tRNA-synt_2_TM"/>
    <property type="match status" value="1"/>
</dbReference>
<dbReference type="Pfam" id="PF00152">
    <property type="entry name" value="tRNA-synt_2"/>
    <property type="match status" value="1"/>
</dbReference>
<dbReference type="GO" id="GO:0005829">
    <property type="term" value="C:cytosol"/>
    <property type="evidence" value="ECO:0007669"/>
    <property type="project" value="TreeGrafter"/>
</dbReference>
<dbReference type="InterPro" id="IPR012340">
    <property type="entry name" value="NA-bd_OB-fold"/>
</dbReference>
<dbReference type="GO" id="GO:0004824">
    <property type="term" value="F:lysine-tRNA ligase activity"/>
    <property type="evidence" value="ECO:0007669"/>
    <property type="project" value="UniProtKB-UniRule"/>
</dbReference>
<evidence type="ECO:0000256" key="19">
    <source>
        <dbReference type="HAMAP-Rule" id="MF_00252"/>
    </source>
</evidence>
<keyword evidence="4" id="KW-1003">Cell membrane</keyword>
<gene>
    <name evidence="19" type="primary">lysS</name>
    <name evidence="23" type="ORF">SAMN05216275_107143</name>
</gene>
<dbReference type="Gene3D" id="2.40.50.140">
    <property type="entry name" value="Nucleic acid-binding proteins"/>
    <property type="match status" value="1"/>
</dbReference>
<comment type="subcellular location">
    <subcellularLocation>
        <location evidence="1">Cell membrane</location>
        <topology evidence="1">Multi-pass membrane protein</topology>
    </subcellularLocation>
    <subcellularLocation>
        <location evidence="19">Cytoplasm</location>
    </subcellularLocation>
</comment>
<evidence type="ECO:0000256" key="10">
    <source>
        <dbReference type="ARBA" id="ARBA00022840"/>
    </source>
</evidence>
<dbReference type="NCBIfam" id="NF002821">
    <property type="entry name" value="PRK02983.1"/>
    <property type="match status" value="1"/>
</dbReference>
<keyword evidence="7 21" id="KW-0812">Transmembrane</keyword>
<keyword evidence="19" id="KW-0963">Cytoplasm</keyword>
<feature type="transmembrane region" description="Helical" evidence="21">
    <location>
        <begin position="80"/>
        <end position="105"/>
    </location>
</feature>
<evidence type="ECO:0000256" key="7">
    <source>
        <dbReference type="ARBA" id="ARBA00022692"/>
    </source>
</evidence>
<dbReference type="PRINTS" id="PR00982">
    <property type="entry name" value="TRNASYNTHLYS"/>
</dbReference>
<dbReference type="InterPro" id="IPR018149">
    <property type="entry name" value="Lys-tRNA-synth_II_C"/>
</dbReference>
<dbReference type="NCBIfam" id="TIGR00499">
    <property type="entry name" value="lysS_bact"/>
    <property type="match status" value="1"/>
</dbReference>
<keyword evidence="19" id="KW-0460">Magnesium</keyword>
<feature type="compositionally biased region" description="Low complexity" evidence="20">
    <location>
        <begin position="594"/>
        <end position="605"/>
    </location>
</feature>
<evidence type="ECO:0000256" key="17">
    <source>
        <dbReference type="ARBA" id="ARBA00047540"/>
    </source>
</evidence>
<evidence type="ECO:0000256" key="8">
    <source>
        <dbReference type="ARBA" id="ARBA00022723"/>
    </source>
</evidence>
<evidence type="ECO:0000259" key="22">
    <source>
        <dbReference type="PROSITE" id="PS50862"/>
    </source>
</evidence>
<evidence type="ECO:0000256" key="11">
    <source>
        <dbReference type="ARBA" id="ARBA00022989"/>
    </source>
</evidence>
<keyword evidence="10 19" id="KW-0067">ATP-binding</keyword>
<evidence type="ECO:0000313" key="24">
    <source>
        <dbReference type="Proteomes" id="UP000199111"/>
    </source>
</evidence>
<feature type="transmembrane region" description="Helical" evidence="21">
    <location>
        <begin position="211"/>
        <end position="233"/>
    </location>
</feature>
<dbReference type="GO" id="GO:0046677">
    <property type="term" value="P:response to antibiotic"/>
    <property type="evidence" value="ECO:0007669"/>
    <property type="project" value="UniProtKB-KW"/>
</dbReference>
<organism evidence="23 24">
    <name type="scientific">Streptosporangium canum</name>
    <dbReference type="NCBI Taxonomy" id="324952"/>
    <lineage>
        <taxon>Bacteria</taxon>
        <taxon>Bacillati</taxon>
        <taxon>Actinomycetota</taxon>
        <taxon>Actinomycetes</taxon>
        <taxon>Streptosporangiales</taxon>
        <taxon>Streptosporangiaceae</taxon>
        <taxon>Streptosporangium</taxon>
    </lineage>
</organism>
<dbReference type="InterPro" id="IPR031553">
    <property type="entry name" value="tRNA-synt_2_TM"/>
</dbReference>
<feature type="transmembrane region" description="Helical" evidence="21">
    <location>
        <begin position="117"/>
        <end position="139"/>
    </location>
</feature>
<keyword evidence="24" id="KW-1185">Reference proteome</keyword>
<keyword evidence="12" id="KW-0443">Lipid metabolism</keyword>
<evidence type="ECO:0000256" key="20">
    <source>
        <dbReference type="SAM" id="MobiDB-lite"/>
    </source>
</evidence>
<dbReference type="EMBL" id="FOQY01000007">
    <property type="protein sequence ID" value="SFJ22901.1"/>
    <property type="molecule type" value="Genomic_DNA"/>
</dbReference>
<accession>A0A1I3PNN1</accession>
<dbReference type="GO" id="GO:0006629">
    <property type="term" value="P:lipid metabolic process"/>
    <property type="evidence" value="ECO:0007669"/>
    <property type="project" value="UniProtKB-KW"/>
</dbReference>
<protein>
    <recommendedName>
        <fullName evidence="19">Lysine--tRNA ligase</fullName>
        <ecNumber evidence="19">6.1.1.6</ecNumber>
    </recommendedName>
    <alternativeName>
        <fullName evidence="19">Lysyl-tRNA synthetase</fullName>
        <shortName evidence="19">LysRS</shortName>
    </alternativeName>
</protein>
<evidence type="ECO:0000256" key="12">
    <source>
        <dbReference type="ARBA" id="ARBA00023098"/>
    </source>
</evidence>
<dbReference type="GO" id="GO:0005886">
    <property type="term" value="C:plasma membrane"/>
    <property type="evidence" value="ECO:0007669"/>
    <property type="project" value="UniProtKB-SubCell"/>
</dbReference>
<dbReference type="PANTHER" id="PTHR42918:SF15">
    <property type="entry name" value="LYSINE--TRNA LIGASE, CHLOROPLASTIC_MITOCHONDRIAL"/>
    <property type="match status" value="1"/>
</dbReference>
<dbReference type="SUPFAM" id="SSF55681">
    <property type="entry name" value="Class II aaRS and biotin synthetases"/>
    <property type="match status" value="1"/>
</dbReference>
<comment type="similarity">
    <text evidence="3">In the C-terminal section; belongs to the class-II aminoacyl-tRNA synthetase family.</text>
</comment>
<dbReference type="Gene3D" id="3.30.930.10">
    <property type="entry name" value="Bira Bifunctional Protein, Domain 2"/>
    <property type="match status" value="1"/>
</dbReference>
<dbReference type="Pfam" id="PF01336">
    <property type="entry name" value="tRNA_anti-codon"/>
    <property type="match status" value="1"/>
</dbReference>
<comment type="subunit">
    <text evidence="19">Homodimer.</text>
</comment>